<dbReference type="InterPro" id="IPR004811">
    <property type="entry name" value="RelA/Spo_fam"/>
</dbReference>
<dbReference type="Pfam" id="PF19296">
    <property type="entry name" value="RelA_AH_RIS"/>
    <property type="match status" value="1"/>
</dbReference>
<dbReference type="GO" id="GO:0015969">
    <property type="term" value="P:guanosine tetraphosphate metabolic process"/>
    <property type="evidence" value="ECO:0007669"/>
    <property type="project" value="InterPro"/>
</dbReference>
<evidence type="ECO:0000313" key="11">
    <source>
        <dbReference type="Proteomes" id="UP000426424"/>
    </source>
</evidence>
<dbReference type="InterPro" id="IPR043519">
    <property type="entry name" value="NT_sf"/>
</dbReference>
<protein>
    <recommendedName>
        <fullName evidence="1">GTP pyrophosphokinase</fullName>
    </recommendedName>
    <alternativeName>
        <fullName evidence="4">(p)ppGpp synthase</fullName>
    </alternativeName>
    <alternativeName>
        <fullName evidence="3">ATP:GTP 3'-pyrophosphotransferase</fullName>
    </alternativeName>
    <alternativeName>
        <fullName evidence="5">ppGpp synthase I</fullName>
    </alternativeName>
</protein>
<dbReference type="Pfam" id="PF13291">
    <property type="entry name" value="ACT_4"/>
    <property type="match status" value="1"/>
</dbReference>
<dbReference type="Pfam" id="PF04607">
    <property type="entry name" value="RelA_SpoT"/>
    <property type="match status" value="1"/>
</dbReference>
<evidence type="ECO:0000256" key="6">
    <source>
        <dbReference type="RuleBase" id="RU003847"/>
    </source>
</evidence>
<sequence>MVKPVYNLPEPHTDDAQAIRHWLDSLGDQYPSKERDCLARACAALARQQGVRPDSGESLIRHGLATADILARLRMDHETLVAALLKGCFRSGEPTEAVLSADFGPGIARMVEDLVRIDQFAGVEAVIPDKDRPQHEENLRRLLLGLAADVRVMLIVLAERVHLMRAVKDLDPERRVKLARDTQRVYAPLANRLGIWQIKWELEDLSLRYLQPEDYRRIATLLAERREERERDIAAVIAILRAKFTEVGIPAEITGRPKHIYSIWKKMQRKNVDIAEIFDLRAVRILVDSVADCYAALGVVHGLWRHIPKEFDDYIATPKGNFYQSLHTAVEGPEGKALEVQIRTHAMHQHAEFGVAAHWAYKEARGHDAEFQRWIVWMRQWLSSKNDDETSAERLKRFQAEFEPTHIYVLTPQSKVIELLRGATPLDFAYAIHSELGHRCRGAKVNDRIVPLNYTLHSGDTVEILTQKTAAPSRDWLSPHHGYLITARARNRVRQWFKQQDFDKHLHEGRGLLERELARLGISDKPPLDEIAQRFNFRRGDDLLAAIGRGDLAVGQVARQVGEPRVEGAKEREREPELKARPPRHPKTGEGSDVVIEGVKDLMTRMASCCKPVPDDPIVGFVTRGRGVTVHRRDCPNIRHLSTEERARLIEVHWADRADGSAQYPVDLLVVAADRKGLLRDVSSVFADADVAVIGVETHSEKSTATATMRFTIEVADKGQLARLMTKLQQLPEIHQVRRFH</sequence>
<dbReference type="InterPro" id="IPR012675">
    <property type="entry name" value="Beta-grasp_dom_sf"/>
</dbReference>
<dbReference type="Pfam" id="PF02824">
    <property type="entry name" value="TGS"/>
    <property type="match status" value="1"/>
</dbReference>
<dbReference type="PANTHER" id="PTHR21262">
    <property type="entry name" value="GUANOSINE-3',5'-BIS DIPHOSPHATE 3'-PYROPHOSPHOHYDROLASE"/>
    <property type="match status" value="1"/>
</dbReference>
<dbReference type="OrthoDB" id="9805041at2"/>
<comment type="pathway">
    <text evidence="2">Purine metabolism.</text>
</comment>
<dbReference type="InterPro" id="IPR033655">
    <property type="entry name" value="TGS_RelA/SpoT"/>
</dbReference>
<evidence type="ECO:0000256" key="7">
    <source>
        <dbReference type="SAM" id="MobiDB-lite"/>
    </source>
</evidence>
<dbReference type="AlphaFoldDB" id="A0A6I6DX88"/>
<dbReference type="InterPro" id="IPR045600">
    <property type="entry name" value="RelA/SpoT_AH_RIS"/>
</dbReference>
<dbReference type="GO" id="GO:0008893">
    <property type="term" value="F:guanosine-3',5'-bis(diphosphate) 3'-diphosphatase activity"/>
    <property type="evidence" value="ECO:0007669"/>
    <property type="project" value="TreeGrafter"/>
</dbReference>
<dbReference type="Gene3D" id="3.10.20.30">
    <property type="match status" value="1"/>
</dbReference>
<dbReference type="Gene3D" id="3.30.460.10">
    <property type="entry name" value="Beta Polymerase, domain 2"/>
    <property type="match status" value="1"/>
</dbReference>
<dbReference type="PROSITE" id="PS51671">
    <property type="entry name" value="ACT"/>
    <property type="match status" value="1"/>
</dbReference>
<dbReference type="GO" id="GO:0005886">
    <property type="term" value="C:plasma membrane"/>
    <property type="evidence" value="ECO:0007669"/>
    <property type="project" value="TreeGrafter"/>
</dbReference>
<dbReference type="Pfam" id="PF13328">
    <property type="entry name" value="HD_4"/>
    <property type="match status" value="1"/>
</dbReference>
<dbReference type="SUPFAM" id="SSF109604">
    <property type="entry name" value="HD-domain/PDEase-like"/>
    <property type="match status" value="1"/>
</dbReference>
<evidence type="ECO:0000256" key="1">
    <source>
        <dbReference type="ARBA" id="ARBA00019852"/>
    </source>
</evidence>
<dbReference type="SMART" id="SM00954">
    <property type="entry name" value="RelA_SpoT"/>
    <property type="match status" value="1"/>
</dbReference>
<dbReference type="FunFam" id="3.30.460.10:FF:000001">
    <property type="entry name" value="GTP pyrophosphokinase RelA"/>
    <property type="match status" value="1"/>
</dbReference>
<comment type="similarity">
    <text evidence="6">Belongs to the relA/spoT family.</text>
</comment>
<dbReference type="GO" id="GO:0042594">
    <property type="term" value="P:response to starvation"/>
    <property type="evidence" value="ECO:0007669"/>
    <property type="project" value="TreeGrafter"/>
</dbReference>
<reference evidence="10 11" key="1">
    <citation type="submission" date="2019-12" db="EMBL/GenBank/DDBJ databases">
        <title>The complete genome of the thermophilic, anoxygenic phototrophic gammaproteobacterium Thermochromatium tepidum.</title>
        <authorList>
            <person name="Sattley W.M."/>
            <person name="Swingley W.D."/>
            <person name="Burchell B.M."/>
            <person name="Gurbani S.A."/>
            <person name="Kujawa C.M."/>
            <person name="Nuccio D.A."/>
            <person name="Schladweiler J."/>
            <person name="Shaffer K.N."/>
            <person name="Stokes L.M."/>
            <person name="Touchman J.W."/>
            <person name="Blankenship R.E."/>
            <person name="Madigan M.T."/>
        </authorList>
    </citation>
    <scope>NUCLEOTIDE SEQUENCE [LARGE SCALE GENOMIC DNA]</scope>
    <source>
        <strain evidence="10 11">ATCC 43061</strain>
    </source>
</reference>
<dbReference type="InterPro" id="IPR045865">
    <property type="entry name" value="ACT-like_dom_sf"/>
</dbReference>
<dbReference type="EMBL" id="CP039268">
    <property type="protein sequence ID" value="QGU32171.1"/>
    <property type="molecule type" value="Genomic_DNA"/>
</dbReference>
<evidence type="ECO:0000256" key="3">
    <source>
        <dbReference type="ARBA" id="ARBA00029754"/>
    </source>
</evidence>
<dbReference type="InterPro" id="IPR007685">
    <property type="entry name" value="RelA_SpoT"/>
</dbReference>
<comment type="function">
    <text evidence="6">In eubacteria ppGpp (guanosine 3'-diphosphate 5'-diphosphate) is a mediator of the stringent response that coordinates a variety of cellular activities in response to changes in nutritional abundance.</text>
</comment>
<dbReference type="SUPFAM" id="SSF55021">
    <property type="entry name" value="ACT-like"/>
    <property type="match status" value="1"/>
</dbReference>
<accession>A0A6I6DX88</accession>
<evidence type="ECO:0000259" key="8">
    <source>
        <dbReference type="PROSITE" id="PS51671"/>
    </source>
</evidence>
<dbReference type="KEGG" id="ttp:E6P07_03705"/>
<dbReference type="SUPFAM" id="SSF81301">
    <property type="entry name" value="Nucleotidyltransferase"/>
    <property type="match status" value="1"/>
</dbReference>
<gene>
    <name evidence="10" type="ORF">E6P07_03705</name>
</gene>
<dbReference type="GO" id="GO:0008728">
    <property type="term" value="F:GTP diphosphokinase activity"/>
    <property type="evidence" value="ECO:0007669"/>
    <property type="project" value="TreeGrafter"/>
</dbReference>
<dbReference type="InterPro" id="IPR004095">
    <property type="entry name" value="TGS"/>
</dbReference>
<feature type="region of interest" description="Disordered" evidence="7">
    <location>
        <begin position="563"/>
        <end position="592"/>
    </location>
</feature>
<organism evidence="10 11">
    <name type="scientific">Thermochromatium tepidum ATCC 43061</name>
    <dbReference type="NCBI Taxonomy" id="316276"/>
    <lineage>
        <taxon>Bacteria</taxon>
        <taxon>Pseudomonadati</taxon>
        <taxon>Pseudomonadota</taxon>
        <taxon>Gammaproteobacteria</taxon>
        <taxon>Chromatiales</taxon>
        <taxon>Chromatiaceae</taxon>
        <taxon>Thermochromatium</taxon>
    </lineage>
</organism>
<name>A0A6I6DX88_THETI</name>
<dbReference type="Gene3D" id="3.30.70.260">
    <property type="match status" value="1"/>
</dbReference>
<dbReference type="InterPro" id="IPR002912">
    <property type="entry name" value="ACT_dom"/>
</dbReference>
<feature type="domain" description="ACT" evidence="8">
    <location>
        <begin position="667"/>
        <end position="741"/>
    </location>
</feature>
<dbReference type="CDD" id="cd01668">
    <property type="entry name" value="TGS_RSH"/>
    <property type="match status" value="1"/>
</dbReference>
<dbReference type="NCBIfam" id="TIGR00691">
    <property type="entry name" value="spoT_relA"/>
    <property type="match status" value="1"/>
</dbReference>
<dbReference type="CDD" id="cd04876">
    <property type="entry name" value="ACT_RelA-SpoT"/>
    <property type="match status" value="1"/>
</dbReference>
<evidence type="ECO:0000256" key="4">
    <source>
        <dbReference type="ARBA" id="ARBA00032407"/>
    </source>
</evidence>
<dbReference type="GO" id="GO:0015949">
    <property type="term" value="P:nucleobase-containing small molecule interconversion"/>
    <property type="evidence" value="ECO:0007669"/>
    <property type="project" value="UniProtKB-ARBA"/>
</dbReference>
<dbReference type="RefSeq" id="WP_153974370.1">
    <property type="nucleotide sequence ID" value="NZ_CP039268.1"/>
</dbReference>
<dbReference type="Proteomes" id="UP000426424">
    <property type="component" value="Chromosome"/>
</dbReference>
<keyword evidence="11" id="KW-1185">Reference proteome</keyword>
<evidence type="ECO:0000259" key="9">
    <source>
        <dbReference type="PROSITE" id="PS51880"/>
    </source>
</evidence>
<dbReference type="Gene3D" id="1.10.3210.10">
    <property type="entry name" value="Hypothetical protein af1432"/>
    <property type="match status" value="1"/>
</dbReference>
<feature type="domain" description="TGS" evidence="9">
    <location>
        <begin position="403"/>
        <end position="466"/>
    </location>
</feature>
<evidence type="ECO:0000256" key="5">
    <source>
        <dbReference type="ARBA" id="ARBA00033308"/>
    </source>
</evidence>
<feature type="compositionally biased region" description="Basic and acidic residues" evidence="7">
    <location>
        <begin position="563"/>
        <end position="580"/>
    </location>
</feature>
<dbReference type="SUPFAM" id="SSF81271">
    <property type="entry name" value="TGS-like"/>
    <property type="match status" value="1"/>
</dbReference>
<dbReference type="InterPro" id="IPR012676">
    <property type="entry name" value="TGS-like"/>
</dbReference>
<dbReference type="PROSITE" id="PS51880">
    <property type="entry name" value="TGS"/>
    <property type="match status" value="1"/>
</dbReference>
<dbReference type="CDD" id="cd05399">
    <property type="entry name" value="NT_Rel-Spo_like"/>
    <property type="match status" value="1"/>
</dbReference>
<evidence type="ECO:0000256" key="2">
    <source>
        <dbReference type="ARBA" id="ARBA00025704"/>
    </source>
</evidence>
<dbReference type="FunFam" id="3.10.20.30:FF:000002">
    <property type="entry name" value="GTP pyrophosphokinase (RelA/SpoT)"/>
    <property type="match status" value="1"/>
</dbReference>
<proteinExistence type="inferred from homology"/>
<dbReference type="PANTHER" id="PTHR21262:SF31">
    <property type="entry name" value="GTP PYROPHOSPHOKINASE"/>
    <property type="match status" value="1"/>
</dbReference>
<evidence type="ECO:0000313" key="10">
    <source>
        <dbReference type="EMBL" id="QGU32171.1"/>
    </source>
</evidence>